<sequence>MVPIICLAILIIPTGKVTFKSSNTKVATVNAKGKVVAKKKGNATITVKANGITLKCKVKVK</sequence>
<reference evidence="2 3" key="1">
    <citation type="submission" date="2019-04" db="EMBL/GenBank/DDBJ databases">
        <authorList>
            <person name="Embree M."/>
            <person name="Gaffney J.R."/>
        </authorList>
    </citation>
    <scope>NUCLEOTIDE SEQUENCE [LARGE SCALE GENOMIC DNA]</scope>
    <source>
        <strain evidence="2 3">JE7A12</strain>
    </source>
</reference>
<feature type="domain" description="BIG2" evidence="1">
    <location>
        <begin position="15"/>
        <end position="55"/>
    </location>
</feature>
<organism evidence="2 3">
    <name type="scientific">Ruminococcus bovis</name>
    <dbReference type="NCBI Taxonomy" id="2564099"/>
    <lineage>
        <taxon>Bacteria</taxon>
        <taxon>Bacillati</taxon>
        <taxon>Bacillota</taxon>
        <taxon>Clostridia</taxon>
        <taxon>Eubacteriales</taxon>
        <taxon>Oscillospiraceae</taxon>
        <taxon>Ruminococcus</taxon>
    </lineage>
</organism>
<dbReference type="Gene3D" id="2.60.40.1080">
    <property type="match status" value="1"/>
</dbReference>
<evidence type="ECO:0000313" key="2">
    <source>
        <dbReference type="EMBL" id="QCT08043.1"/>
    </source>
</evidence>
<keyword evidence="3" id="KW-1185">Reference proteome</keyword>
<dbReference type="InterPro" id="IPR008964">
    <property type="entry name" value="Invasin/intimin_cell_adhesion"/>
</dbReference>
<dbReference type="Proteomes" id="UP000301475">
    <property type="component" value="Chromosome"/>
</dbReference>
<protein>
    <recommendedName>
        <fullName evidence="1">BIG2 domain-containing protein</fullName>
    </recommendedName>
</protein>
<gene>
    <name evidence="2" type="ORF">E5Z56_10745</name>
</gene>
<dbReference type="KEGG" id="ruj:E5Z56_10745"/>
<proteinExistence type="predicted"/>
<evidence type="ECO:0000313" key="3">
    <source>
        <dbReference type="Proteomes" id="UP000301475"/>
    </source>
</evidence>
<dbReference type="RefSeq" id="WP_138158001.1">
    <property type="nucleotide sequence ID" value="NZ_CP039381.1"/>
</dbReference>
<dbReference type="AlphaFoldDB" id="A0A4V1G5F5"/>
<dbReference type="Pfam" id="PF02368">
    <property type="entry name" value="Big_2"/>
    <property type="match status" value="1"/>
</dbReference>
<accession>A0A4V1G5F5</accession>
<evidence type="ECO:0000259" key="1">
    <source>
        <dbReference type="Pfam" id="PF02368"/>
    </source>
</evidence>
<dbReference type="SUPFAM" id="SSF49373">
    <property type="entry name" value="Invasin/intimin cell-adhesion fragments"/>
    <property type="match status" value="1"/>
</dbReference>
<name>A0A4V1G5F5_9FIRM</name>
<dbReference type="InterPro" id="IPR003343">
    <property type="entry name" value="Big_2"/>
</dbReference>
<dbReference type="EMBL" id="CP039381">
    <property type="protein sequence ID" value="QCT08043.1"/>
    <property type="molecule type" value="Genomic_DNA"/>
</dbReference>